<dbReference type="NCBIfam" id="TIGR01733">
    <property type="entry name" value="AA-adenyl-dom"/>
    <property type="match status" value="1"/>
</dbReference>
<dbReference type="Proteomes" id="UP000003860">
    <property type="component" value="Unassembled WGS sequence"/>
</dbReference>
<comment type="caution">
    <text evidence="2">The sequence shown here is derived from an EMBL/GenBank/DDBJ whole genome shotgun (WGS) entry which is preliminary data.</text>
</comment>
<reference evidence="2" key="2">
    <citation type="submission" date="2011-01" db="EMBL/GenBank/DDBJ databases">
        <title>The Non-contiguous Finished genome of Clostridium papyrosolvens.</title>
        <authorList>
            <person name="Lucas S."/>
            <person name="Copeland A."/>
            <person name="Lapidus A."/>
            <person name="Cheng J.-F."/>
            <person name="Goodwin L."/>
            <person name="Pitluck S."/>
            <person name="Misra M."/>
            <person name="Chertkov O."/>
            <person name="Detter J.C."/>
            <person name="Han C."/>
            <person name="Tapia R."/>
            <person name="Land M."/>
            <person name="Hauser L."/>
            <person name="Kyrpides N."/>
            <person name="Ivanova N."/>
            <person name="Pagani I."/>
            <person name="Mouttaki H."/>
            <person name="He Z."/>
            <person name="Zhou J."/>
            <person name="Hemme C.L."/>
            <person name="Woyke T."/>
        </authorList>
    </citation>
    <scope>NUCLEOTIDE SEQUENCE [LARGE SCALE GENOMIC DNA]</scope>
    <source>
        <strain evidence="2">DSM 2782</strain>
    </source>
</reference>
<dbReference type="PANTHER" id="PTHR45527">
    <property type="entry name" value="NONRIBOSOMAL PEPTIDE SYNTHETASE"/>
    <property type="match status" value="1"/>
</dbReference>
<dbReference type="GO" id="GO:0044550">
    <property type="term" value="P:secondary metabolite biosynthetic process"/>
    <property type="evidence" value="ECO:0007669"/>
    <property type="project" value="TreeGrafter"/>
</dbReference>
<accession>F1TA93</accession>
<sequence>MKNVLEYLEQSAERYADKTVVEDTKSNCMYKELLQNAKSIGSALSAFELPGNPIIVYMDKSVETVTAFMGIVYAGCFYISISPEQPAARVVQILQVAQPNCIITLGDNADMLHQIGFTGKVLDYYDIVRNEIAEERLQYIRALSQDIDPLYCNFTSGTTGVPKGVLISHRSVIDFMEYFPSIFNITEKDIIGNQAPFDFDVSVKDIYSTLKVGATMVIIPKRFFSIPVQLLDYICERKVTTMIWAVSALCMVTQLKGLTYRVPSEVNKILFSGEPMPVKHLKLWQKYLPNVVYANLYGPTEITCNCTYYIIDKEFGLDEKIPIGKPFPNEKVFLLDINGKKIKDKETIGELCVSGTALALGYYNNLEQTKNVFVQNPSNSRYIELIYKTGDDAFYNKDGNLCFAGRKDFQIKYMGHRIELEEIELIINSYPGIDRACCVLDTNKNQIIAFYVGCMESVQVKNKMHESLPGYMIPKTFIALSELPVSANGKIDRAKLLDTWGK</sequence>
<dbReference type="Pfam" id="PF00501">
    <property type="entry name" value="AMP-binding"/>
    <property type="match status" value="1"/>
</dbReference>
<proteinExistence type="predicted"/>
<dbReference type="GO" id="GO:0043041">
    <property type="term" value="P:amino acid activation for nonribosomal peptide biosynthetic process"/>
    <property type="evidence" value="ECO:0007669"/>
    <property type="project" value="TreeGrafter"/>
</dbReference>
<dbReference type="Gene3D" id="3.30.300.30">
    <property type="match status" value="1"/>
</dbReference>
<dbReference type="SUPFAM" id="SSF56801">
    <property type="entry name" value="Acetyl-CoA synthetase-like"/>
    <property type="match status" value="1"/>
</dbReference>
<dbReference type="OrthoDB" id="9778383at2"/>
<feature type="domain" description="AMP-dependent synthetase/ligase" evidence="1">
    <location>
        <begin position="8"/>
        <end position="363"/>
    </location>
</feature>
<evidence type="ECO:0000313" key="3">
    <source>
        <dbReference type="Proteomes" id="UP000003860"/>
    </source>
</evidence>
<dbReference type="RefSeq" id="WP_004618151.1">
    <property type="nucleotide sequence ID" value="NZ_ACXX02000003.1"/>
</dbReference>
<dbReference type="Gene3D" id="3.40.50.12780">
    <property type="entry name" value="N-terminal domain of ligase-like"/>
    <property type="match status" value="1"/>
</dbReference>
<keyword evidence="3" id="KW-1185">Reference proteome</keyword>
<protein>
    <submittedName>
        <fullName evidence="2">AMP-dependent synthetase and ligase</fullName>
    </submittedName>
</protein>
<dbReference type="eggNOG" id="COG1020">
    <property type="taxonomic scope" value="Bacteria"/>
</dbReference>
<dbReference type="STRING" id="588581.Cpap_3259"/>
<organism evidence="2 3">
    <name type="scientific">Ruminiclostridium papyrosolvens DSM 2782</name>
    <dbReference type="NCBI Taxonomy" id="588581"/>
    <lineage>
        <taxon>Bacteria</taxon>
        <taxon>Bacillati</taxon>
        <taxon>Bacillota</taxon>
        <taxon>Clostridia</taxon>
        <taxon>Eubacteriales</taxon>
        <taxon>Oscillospiraceae</taxon>
        <taxon>Ruminiclostridium</taxon>
    </lineage>
</organism>
<dbReference type="InterPro" id="IPR000873">
    <property type="entry name" value="AMP-dep_synth/lig_dom"/>
</dbReference>
<dbReference type="AlphaFoldDB" id="F1TA93"/>
<gene>
    <name evidence="2" type="ORF">Cpap_3259</name>
</gene>
<dbReference type="GO" id="GO:0016874">
    <property type="term" value="F:ligase activity"/>
    <property type="evidence" value="ECO:0007669"/>
    <property type="project" value="UniProtKB-KW"/>
</dbReference>
<dbReference type="GO" id="GO:0031177">
    <property type="term" value="F:phosphopantetheine binding"/>
    <property type="evidence" value="ECO:0007669"/>
    <property type="project" value="TreeGrafter"/>
</dbReference>
<reference evidence="2" key="1">
    <citation type="submission" date="2009-07" db="EMBL/GenBank/DDBJ databases">
        <authorList>
            <consortium name="US DOE Joint Genome Institute (JGI-PGF)"/>
            <person name="Lucas S."/>
            <person name="Copeland A."/>
            <person name="Lapidus A."/>
            <person name="Glavina del Rio T."/>
            <person name="Tice H."/>
            <person name="Bruce D."/>
            <person name="Goodwin L."/>
            <person name="Pitluck S."/>
            <person name="Larimer F."/>
            <person name="Land M.L."/>
            <person name="Mouttaki H."/>
            <person name="He Z."/>
            <person name="Zhou J."/>
            <person name="Hemme C.L."/>
        </authorList>
    </citation>
    <scope>NUCLEOTIDE SEQUENCE</scope>
    <source>
        <strain evidence="2">DSM 2782</strain>
    </source>
</reference>
<evidence type="ECO:0000313" key="2">
    <source>
        <dbReference type="EMBL" id="EGD48835.1"/>
    </source>
</evidence>
<dbReference type="PANTHER" id="PTHR45527:SF1">
    <property type="entry name" value="FATTY ACID SYNTHASE"/>
    <property type="match status" value="1"/>
</dbReference>
<dbReference type="InterPro" id="IPR010071">
    <property type="entry name" value="AA_adenyl_dom"/>
</dbReference>
<dbReference type="InterPro" id="IPR045851">
    <property type="entry name" value="AMP-bd_C_sf"/>
</dbReference>
<dbReference type="EMBL" id="ACXX02000003">
    <property type="protein sequence ID" value="EGD48835.1"/>
    <property type="molecule type" value="Genomic_DNA"/>
</dbReference>
<dbReference type="InterPro" id="IPR042099">
    <property type="entry name" value="ANL_N_sf"/>
</dbReference>
<evidence type="ECO:0000259" key="1">
    <source>
        <dbReference type="Pfam" id="PF00501"/>
    </source>
</evidence>
<name>F1TA93_9FIRM</name>
<keyword evidence="2" id="KW-0436">Ligase</keyword>
<dbReference type="GO" id="GO:0005737">
    <property type="term" value="C:cytoplasm"/>
    <property type="evidence" value="ECO:0007669"/>
    <property type="project" value="TreeGrafter"/>
</dbReference>